<dbReference type="PROSITE" id="PS51257">
    <property type="entry name" value="PROKAR_LIPOPROTEIN"/>
    <property type="match status" value="1"/>
</dbReference>
<keyword evidence="2" id="KW-0813">Transport</keyword>
<feature type="domain" description="Solute-binding protein family 5" evidence="4">
    <location>
        <begin position="99"/>
        <end position="490"/>
    </location>
</feature>
<dbReference type="Pfam" id="PF00496">
    <property type="entry name" value="SBP_bac_5"/>
    <property type="match status" value="1"/>
</dbReference>
<dbReference type="PANTHER" id="PTHR30290">
    <property type="entry name" value="PERIPLASMIC BINDING COMPONENT OF ABC TRANSPORTER"/>
    <property type="match status" value="1"/>
</dbReference>
<dbReference type="PANTHER" id="PTHR30290:SF9">
    <property type="entry name" value="OLIGOPEPTIDE-BINDING PROTEIN APPA"/>
    <property type="match status" value="1"/>
</dbReference>
<dbReference type="Gene3D" id="3.90.76.10">
    <property type="entry name" value="Dipeptide-binding Protein, Domain 1"/>
    <property type="match status" value="1"/>
</dbReference>
<evidence type="ECO:0000256" key="3">
    <source>
        <dbReference type="ARBA" id="ARBA00022729"/>
    </source>
</evidence>
<organism evidence="5 6">
    <name type="scientific">Actinopolymorpha pittospori</name>
    <dbReference type="NCBI Taxonomy" id="648752"/>
    <lineage>
        <taxon>Bacteria</taxon>
        <taxon>Bacillati</taxon>
        <taxon>Actinomycetota</taxon>
        <taxon>Actinomycetes</taxon>
        <taxon>Propionibacteriales</taxon>
        <taxon>Actinopolymorphaceae</taxon>
        <taxon>Actinopolymorpha</taxon>
    </lineage>
</organism>
<dbReference type="GO" id="GO:0015833">
    <property type="term" value="P:peptide transport"/>
    <property type="evidence" value="ECO:0007669"/>
    <property type="project" value="TreeGrafter"/>
</dbReference>
<sequence>MPRTLDRRRFVLASLAGIGGATVLGGCGVASGAQDREDTLIVSVSDTINQLSDVGVVNPFLLGTYRTGWQFAFEPLFFYNPWWTAKVTGPAWLPGKDGVIPYLATGFRYNADYTEIEIDLRPGVSWSDGKPFTARDVAFTLEMLKASAPQLNFSFDMNLWIKRVDVVSELRARIFLNRPNPRFMMSYLLWRQDVGIPMVPEHIFKGKPATTFTNFDIDKGWPVVTGPWKLVNSTSEQKVWERRDDWWGAKTGFHRLPAPKRVVVLPLYSTDKLTQLLASNKLDATHNIPPANAKTALRKNPDLIVRARDQSKPWGWLDWWTNQLGFNCSRPPFDDPDIRMAINYALDREEIIRVGFDGDSTAALLPLPSYPSLRKFRDLARPTLESKGISTTAHLEKTNQIMESKGYRKDPKGLWAVNGKRFPIVIMCQPGFFESYLPIMVAQLRRAGFDAGYKALSTAGSMVDRGEIDAFMDGNQGAAVSDPYGELETLHGRYSAPAGKVATYPNRWKNPEYDHLVEEMGSLPPEDPRFVSAYEKAIANVVAEAPVIPLVDNYLIMPVSTKYWHGWPDESNPYCAPSLWHRTAGLVINSLEPAPRP</sequence>
<evidence type="ECO:0000313" key="5">
    <source>
        <dbReference type="EMBL" id="MBE1603693.1"/>
    </source>
</evidence>
<dbReference type="Proteomes" id="UP000638648">
    <property type="component" value="Unassembled WGS sequence"/>
</dbReference>
<accession>A0A927RHP5</accession>
<dbReference type="SUPFAM" id="SSF53850">
    <property type="entry name" value="Periplasmic binding protein-like II"/>
    <property type="match status" value="1"/>
</dbReference>
<evidence type="ECO:0000256" key="1">
    <source>
        <dbReference type="ARBA" id="ARBA00005695"/>
    </source>
</evidence>
<evidence type="ECO:0000256" key="2">
    <source>
        <dbReference type="ARBA" id="ARBA00022448"/>
    </source>
</evidence>
<comment type="similarity">
    <text evidence="1">Belongs to the bacterial solute-binding protein 5 family.</text>
</comment>
<dbReference type="InterPro" id="IPR000914">
    <property type="entry name" value="SBP_5_dom"/>
</dbReference>
<protein>
    <submittedName>
        <fullName evidence="5">Peptide/nickel transport system substrate-binding protein</fullName>
    </submittedName>
</protein>
<dbReference type="InterPro" id="IPR006311">
    <property type="entry name" value="TAT_signal"/>
</dbReference>
<dbReference type="CDD" id="cd08509">
    <property type="entry name" value="PBP2_TmCBP_oligosaccharides_like"/>
    <property type="match status" value="1"/>
</dbReference>
<keyword evidence="3" id="KW-0732">Signal</keyword>
<keyword evidence="6" id="KW-1185">Reference proteome</keyword>
<dbReference type="InterPro" id="IPR039424">
    <property type="entry name" value="SBP_5"/>
</dbReference>
<proteinExistence type="inferred from homology"/>
<dbReference type="GO" id="GO:1904680">
    <property type="term" value="F:peptide transmembrane transporter activity"/>
    <property type="evidence" value="ECO:0007669"/>
    <property type="project" value="TreeGrafter"/>
</dbReference>
<evidence type="ECO:0000259" key="4">
    <source>
        <dbReference type="Pfam" id="PF00496"/>
    </source>
</evidence>
<name>A0A927RHP5_9ACTN</name>
<reference evidence="5" key="1">
    <citation type="submission" date="2020-10" db="EMBL/GenBank/DDBJ databases">
        <title>Sequencing the genomes of 1000 actinobacteria strains.</title>
        <authorList>
            <person name="Klenk H.-P."/>
        </authorList>
    </citation>
    <scope>NUCLEOTIDE SEQUENCE</scope>
    <source>
        <strain evidence="5">DSM 45354</strain>
    </source>
</reference>
<dbReference type="Gene3D" id="3.10.105.10">
    <property type="entry name" value="Dipeptide-binding Protein, Domain 3"/>
    <property type="match status" value="1"/>
</dbReference>
<dbReference type="Gene3D" id="3.40.190.10">
    <property type="entry name" value="Periplasmic binding protein-like II"/>
    <property type="match status" value="1"/>
</dbReference>
<gene>
    <name evidence="5" type="ORF">HEB94_000541</name>
</gene>
<dbReference type="RefSeq" id="WP_192748442.1">
    <property type="nucleotide sequence ID" value="NZ_BAABJL010000050.1"/>
</dbReference>
<dbReference type="PROSITE" id="PS51318">
    <property type="entry name" value="TAT"/>
    <property type="match status" value="1"/>
</dbReference>
<evidence type="ECO:0000313" key="6">
    <source>
        <dbReference type="Proteomes" id="UP000638648"/>
    </source>
</evidence>
<dbReference type="AlphaFoldDB" id="A0A927RHP5"/>
<dbReference type="EMBL" id="JADBEM010000001">
    <property type="protein sequence ID" value="MBE1603693.1"/>
    <property type="molecule type" value="Genomic_DNA"/>
</dbReference>
<comment type="caution">
    <text evidence="5">The sequence shown here is derived from an EMBL/GenBank/DDBJ whole genome shotgun (WGS) entry which is preliminary data.</text>
</comment>